<dbReference type="Pfam" id="PF07811">
    <property type="entry name" value="TadE"/>
    <property type="match status" value="1"/>
</dbReference>
<dbReference type="EMBL" id="JBHSHC010000093">
    <property type="protein sequence ID" value="MFC4767936.1"/>
    <property type="molecule type" value="Genomic_DNA"/>
</dbReference>
<keyword evidence="3" id="KW-1185">Reference proteome</keyword>
<accession>A0ABV9Q0A6</accession>
<evidence type="ECO:0000313" key="2">
    <source>
        <dbReference type="EMBL" id="MFC4767936.1"/>
    </source>
</evidence>
<dbReference type="RefSeq" id="WP_380025856.1">
    <property type="nucleotide sequence ID" value="NZ_JBHSHC010000093.1"/>
</dbReference>
<proteinExistence type="predicted"/>
<reference evidence="3" key="1">
    <citation type="journal article" date="2019" name="Int. J. Syst. Evol. Microbiol.">
        <title>The Global Catalogue of Microorganisms (GCM) 10K type strain sequencing project: providing services to taxonomists for standard genome sequencing and annotation.</title>
        <authorList>
            <consortium name="The Broad Institute Genomics Platform"/>
            <consortium name="The Broad Institute Genome Sequencing Center for Infectious Disease"/>
            <person name="Wu L."/>
            <person name="Ma J."/>
        </authorList>
    </citation>
    <scope>NUCLEOTIDE SEQUENCE [LARGE SCALE GENOMIC DNA]</scope>
    <source>
        <strain evidence="3">WYCCWR 12678</strain>
    </source>
</reference>
<dbReference type="InterPro" id="IPR012495">
    <property type="entry name" value="TadE-like_dom"/>
</dbReference>
<comment type="caution">
    <text evidence="2">The sequence shown here is derived from an EMBL/GenBank/DDBJ whole genome shotgun (WGS) entry which is preliminary data.</text>
</comment>
<evidence type="ECO:0000259" key="1">
    <source>
        <dbReference type="Pfam" id="PF07811"/>
    </source>
</evidence>
<dbReference type="Proteomes" id="UP001596002">
    <property type="component" value="Unassembled WGS sequence"/>
</dbReference>
<feature type="domain" description="TadE-like" evidence="1">
    <location>
        <begin position="6"/>
        <end position="48"/>
    </location>
</feature>
<sequence length="126" mass="13760">MKSQKGQSTVEMALSLTVLVLLLFGMIDFGRIFHAYLALDHAGREAARTASIGGDDVQIKDAAMRGAAGLDTTRLGINITPDQLSRKRGTYVTISLTYSIDIVTPLMAQFIPNPYSLQNQTVMRVE</sequence>
<name>A0ABV9Q0A6_9BACL</name>
<protein>
    <submittedName>
        <fullName evidence="2">TadE/TadG family type IV pilus assembly protein</fullName>
    </submittedName>
</protein>
<organism evidence="2 3">
    <name type="scientific">Effusibacillus consociatus</name>
    <dbReference type="NCBI Taxonomy" id="1117041"/>
    <lineage>
        <taxon>Bacteria</taxon>
        <taxon>Bacillati</taxon>
        <taxon>Bacillota</taxon>
        <taxon>Bacilli</taxon>
        <taxon>Bacillales</taxon>
        <taxon>Alicyclobacillaceae</taxon>
        <taxon>Effusibacillus</taxon>
    </lineage>
</organism>
<evidence type="ECO:0000313" key="3">
    <source>
        <dbReference type="Proteomes" id="UP001596002"/>
    </source>
</evidence>
<gene>
    <name evidence="2" type="ORF">ACFO8Q_11285</name>
</gene>